<accession>X1AVU7</accession>
<name>X1AVU7_9ZZZZ</name>
<dbReference type="Pfam" id="PF00370">
    <property type="entry name" value="FGGY_N"/>
    <property type="match status" value="1"/>
</dbReference>
<dbReference type="InterPro" id="IPR018484">
    <property type="entry name" value="FGGY_N"/>
</dbReference>
<dbReference type="Gene3D" id="3.30.420.40">
    <property type="match status" value="1"/>
</dbReference>
<dbReference type="InterPro" id="IPR043129">
    <property type="entry name" value="ATPase_NBD"/>
</dbReference>
<dbReference type="PANTHER" id="PTHR43095:SF5">
    <property type="entry name" value="XYLULOSE KINASE"/>
    <property type="match status" value="1"/>
</dbReference>
<keyword evidence="2" id="KW-0418">Kinase</keyword>
<dbReference type="EMBL" id="BART01011603">
    <property type="protein sequence ID" value="GAG87184.1"/>
    <property type="molecule type" value="Genomic_DNA"/>
</dbReference>
<evidence type="ECO:0000313" key="4">
    <source>
        <dbReference type="EMBL" id="GAG87184.1"/>
    </source>
</evidence>
<evidence type="ECO:0000259" key="3">
    <source>
        <dbReference type="Pfam" id="PF00370"/>
    </source>
</evidence>
<dbReference type="GO" id="GO:0005975">
    <property type="term" value="P:carbohydrate metabolic process"/>
    <property type="evidence" value="ECO:0007669"/>
    <property type="project" value="InterPro"/>
</dbReference>
<dbReference type="GO" id="GO:0016301">
    <property type="term" value="F:kinase activity"/>
    <property type="evidence" value="ECO:0007669"/>
    <property type="project" value="UniProtKB-KW"/>
</dbReference>
<evidence type="ECO:0000256" key="1">
    <source>
        <dbReference type="ARBA" id="ARBA00022679"/>
    </source>
</evidence>
<dbReference type="AlphaFoldDB" id="X1AVU7"/>
<gene>
    <name evidence="4" type="ORF">S01H4_24636</name>
</gene>
<sequence>KTDWTQASRTMLFNINKLKWDKDFIKSVGIDFTKLPEAIPPGSIIGFVNCVVSEELDLPKGIPVIAAGGDQQCAATI</sequence>
<feature type="domain" description="Carbohydrate kinase FGGY N-terminal" evidence="3">
    <location>
        <begin position="2"/>
        <end position="75"/>
    </location>
</feature>
<organism evidence="4">
    <name type="scientific">marine sediment metagenome</name>
    <dbReference type="NCBI Taxonomy" id="412755"/>
    <lineage>
        <taxon>unclassified sequences</taxon>
        <taxon>metagenomes</taxon>
        <taxon>ecological metagenomes</taxon>
    </lineage>
</organism>
<comment type="caution">
    <text evidence="4">The sequence shown here is derived from an EMBL/GenBank/DDBJ whole genome shotgun (WGS) entry which is preliminary data.</text>
</comment>
<protein>
    <recommendedName>
        <fullName evidence="3">Carbohydrate kinase FGGY N-terminal domain-containing protein</fullName>
    </recommendedName>
</protein>
<reference evidence="4" key="1">
    <citation type="journal article" date="2014" name="Front. Microbiol.">
        <title>High frequency of phylogenetically diverse reductive dehalogenase-homologous genes in deep subseafloor sedimentary metagenomes.</title>
        <authorList>
            <person name="Kawai M."/>
            <person name="Futagami T."/>
            <person name="Toyoda A."/>
            <person name="Takaki Y."/>
            <person name="Nishi S."/>
            <person name="Hori S."/>
            <person name="Arai W."/>
            <person name="Tsubouchi T."/>
            <person name="Morono Y."/>
            <person name="Uchiyama I."/>
            <person name="Ito T."/>
            <person name="Fujiyama A."/>
            <person name="Inagaki F."/>
            <person name="Takami H."/>
        </authorList>
    </citation>
    <scope>NUCLEOTIDE SEQUENCE</scope>
    <source>
        <strain evidence="4">Expedition CK06-06</strain>
    </source>
</reference>
<evidence type="ECO:0000256" key="2">
    <source>
        <dbReference type="ARBA" id="ARBA00022777"/>
    </source>
</evidence>
<proteinExistence type="predicted"/>
<dbReference type="InterPro" id="IPR050406">
    <property type="entry name" value="FGGY_Carb_Kinase"/>
</dbReference>
<feature type="non-terminal residue" evidence="4">
    <location>
        <position position="1"/>
    </location>
</feature>
<dbReference type="PANTHER" id="PTHR43095">
    <property type="entry name" value="SUGAR KINASE"/>
    <property type="match status" value="1"/>
</dbReference>
<keyword evidence="1" id="KW-0808">Transferase</keyword>
<dbReference type="SUPFAM" id="SSF53067">
    <property type="entry name" value="Actin-like ATPase domain"/>
    <property type="match status" value="1"/>
</dbReference>